<reference evidence="2 3" key="1">
    <citation type="submission" date="2023-02" db="EMBL/GenBank/DDBJ databases">
        <title>Dictyobacter halimunensis sp. nov., a new member of the class Ktedonobacteria from forest soil in a geothermal area.</title>
        <authorList>
            <person name="Rachmania M.K."/>
            <person name="Ningsih F."/>
            <person name="Sakai Y."/>
            <person name="Yabe S."/>
            <person name="Yokota A."/>
            <person name="Sjamsuridzal W."/>
        </authorList>
    </citation>
    <scope>NUCLEOTIDE SEQUENCE [LARGE SCALE GENOMIC DNA]</scope>
    <source>
        <strain evidence="2 3">S3.2.2.5</strain>
    </source>
</reference>
<dbReference type="RefSeq" id="WP_338247887.1">
    <property type="nucleotide sequence ID" value="NZ_BSRI01000001.1"/>
</dbReference>
<organism evidence="2 3">
    <name type="scientific">Dictyobacter halimunensis</name>
    <dbReference type="NCBI Taxonomy" id="3026934"/>
    <lineage>
        <taxon>Bacteria</taxon>
        <taxon>Bacillati</taxon>
        <taxon>Chloroflexota</taxon>
        <taxon>Ktedonobacteria</taxon>
        <taxon>Ktedonobacterales</taxon>
        <taxon>Dictyobacteraceae</taxon>
        <taxon>Dictyobacter</taxon>
    </lineage>
</organism>
<sequence length="144" mass="16123">MARLDFFDVRQCVCAALRRADRAMTQTYDEILAPSGLHITQFTLLAGLAQAAPISINRLAELMGMDRTTLTRNLGPLRQQGWVRVEEGEDHRVRVVTLTEEGKQVLAQATPLWQQAQKQMIQQLGLEHVEALFAELTAAIESSH</sequence>
<name>A0ABQ6FNS2_9CHLR</name>
<dbReference type="PROSITE" id="PS50995">
    <property type="entry name" value="HTH_MARR_2"/>
    <property type="match status" value="1"/>
</dbReference>
<dbReference type="InterPro" id="IPR036388">
    <property type="entry name" value="WH-like_DNA-bd_sf"/>
</dbReference>
<keyword evidence="3" id="KW-1185">Reference proteome</keyword>
<feature type="domain" description="HTH marR-type" evidence="1">
    <location>
        <begin position="10"/>
        <end position="141"/>
    </location>
</feature>
<dbReference type="InterPro" id="IPR039422">
    <property type="entry name" value="MarR/SlyA-like"/>
</dbReference>
<comment type="caution">
    <text evidence="2">The sequence shown here is derived from an EMBL/GenBank/DDBJ whole genome shotgun (WGS) entry which is preliminary data.</text>
</comment>
<evidence type="ECO:0000313" key="2">
    <source>
        <dbReference type="EMBL" id="GLV54179.1"/>
    </source>
</evidence>
<gene>
    <name evidence="2" type="ORF">KDH_10270</name>
</gene>
<dbReference type="Pfam" id="PF12802">
    <property type="entry name" value="MarR_2"/>
    <property type="match status" value="1"/>
</dbReference>
<evidence type="ECO:0000313" key="3">
    <source>
        <dbReference type="Proteomes" id="UP001344906"/>
    </source>
</evidence>
<accession>A0ABQ6FNS2</accession>
<dbReference type="PRINTS" id="PR00598">
    <property type="entry name" value="HTHMARR"/>
</dbReference>
<evidence type="ECO:0000259" key="1">
    <source>
        <dbReference type="PROSITE" id="PS50995"/>
    </source>
</evidence>
<dbReference type="SUPFAM" id="SSF46785">
    <property type="entry name" value="Winged helix' DNA-binding domain"/>
    <property type="match status" value="1"/>
</dbReference>
<dbReference type="EMBL" id="BSRI01000001">
    <property type="protein sequence ID" value="GLV54179.1"/>
    <property type="molecule type" value="Genomic_DNA"/>
</dbReference>
<protein>
    <submittedName>
        <fullName evidence="2">Transcriptional regulator</fullName>
    </submittedName>
</protein>
<dbReference type="PANTHER" id="PTHR33164">
    <property type="entry name" value="TRANSCRIPTIONAL REGULATOR, MARR FAMILY"/>
    <property type="match status" value="1"/>
</dbReference>
<dbReference type="InterPro" id="IPR000835">
    <property type="entry name" value="HTH_MarR-typ"/>
</dbReference>
<dbReference type="PANTHER" id="PTHR33164:SF105">
    <property type="entry name" value="TRANSCRIPTIONAL REPRESSOR PROTEIN-RELATED"/>
    <property type="match status" value="1"/>
</dbReference>
<proteinExistence type="predicted"/>
<dbReference type="InterPro" id="IPR036390">
    <property type="entry name" value="WH_DNA-bd_sf"/>
</dbReference>
<dbReference type="SMART" id="SM00347">
    <property type="entry name" value="HTH_MARR"/>
    <property type="match status" value="1"/>
</dbReference>
<dbReference type="Proteomes" id="UP001344906">
    <property type="component" value="Unassembled WGS sequence"/>
</dbReference>
<dbReference type="Gene3D" id="1.10.10.10">
    <property type="entry name" value="Winged helix-like DNA-binding domain superfamily/Winged helix DNA-binding domain"/>
    <property type="match status" value="1"/>
</dbReference>